<proteinExistence type="predicted"/>
<evidence type="ECO:0000256" key="5">
    <source>
        <dbReference type="ARBA" id="ARBA00022598"/>
    </source>
</evidence>
<dbReference type="InterPro" id="IPR036565">
    <property type="entry name" value="Mur-like_cat_sf"/>
</dbReference>
<protein>
    <recommendedName>
        <fullName evidence="3 14">UDP-N-acetylmuramate--L-alanine ligase</fullName>
        <ecNumber evidence="3 14">6.3.2.8</ecNumber>
    </recommendedName>
</protein>
<keyword evidence="12" id="KW-0961">Cell wall biogenesis/degradation</keyword>
<dbReference type="SUPFAM" id="SSF53244">
    <property type="entry name" value="MurD-like peptide ligases, peptide-binding domain"/>
    <property type="match status" value="1"/>
</dbReference>
<dbReference type="GO" id="GO:0005737">
    <property type="term" value="C:cytoplasm"/>
    <property type="evidence" value="ECO:0007669"/>
    <property type="project" value="UniProtKB-SubCell"/>
</dbReference>
<dbReference type="InterPro" id="IPR005758">
    <property type="entry name" value="UDP-N-AcMur_Ala_ligase_MurC"/>
</dbReference>
<dbReference type="SUPFAM" id="SSF53623">
    <property type="entry name" value="MurD-like peptide ligases, catalytic domain"/>
    <property type="match status" value="1"/>
</dbReference>
<dbReference type="UniPathway" id="UPA00219"/>
<keyword evidence="6" id="KW-0132">Cell division</keyword>
<comment type="catalytic activity">
    <reaction evidence="13">
        <text>UDP-N-acetyl-alpha-D-muramate + L-alanine + ATP = UDP-N-acetyl-alpha-D-muramoyl-L-alanine + ADP + phosphate + H(+)</text>
        <dbReference type="Rhea" id="RHEA:23372"/>
        <dbReference type="ChEBI" id="CHEBI:15378"/>
        <dbReference type="ChEBI" id="CHEBI:30616"/>
        <dbReference type="ChEBI" id="CHEBI:43474"/>
        <dbReference type="ChEBI" id="CHEBI:57972"/>
        <dbReference type="ChEBI" id="CHEBI:70757"/>
        <dbReference type="ChEBI" id="CHEBI:83898"/>
        <dbReference type="ChEBI" id="CHEBI:456216"/>
        <dbReference type="EC" id="6.3.2.8"/>
    </reaction>
</comment>
<feature type="domain" description="Mur ligase N-terminal catalytic" evidence="15">
    <location>
        <begin position="23"/>
        <end position="118"/>
    </location>
</feature>
<dbReference type="GO" id="GO:0009252">
    <property type="term" value="P:peptidoglycan biosynthetic process"/>
    <property type="evidence" value="ECO:0007669"/>
    <property type="project" value="UniProtKB-UniRule"/>
</dbReference>
<dbReference type="PANTHER" id="PTHR43445:SF3">
    <property type="entry name" value="UDP-N-ACETYLMURAMATE--L-ALANINE LIGASE"/>
    <property type="match status" value="1"/>
</dbReference>
<dbReference type="Proteomes" id="UP000198906">
    <property type="component" value="Unassembled WGS sequence"/>
</dbReference>
<evidence type="ECO:0000256" key="11">
    <source>
        <dbReference type="ARBA" id="ARBA00023306"/>
    </source>
</evidence>
<evidence type="ECO:0000256" key="8">
    <source>
        <dbReference type="ARBA" id="ARBA00022840"/>
    </source>
</evidence>
<evidence type="ECO:0000259" key="17">
    <source>
        <dbReference type="Pfam" id="PF08245"/>
    </source>
</evidence>
<keyword evidence="5 18" id="KW-0436">Ligase</keyword>
<evidence type="ECO:0000256" key="2">
    <source>
        <dbReference type="ARBA" id="ARBA00004752"/>
    </source>
</evidence>
<dbReference type="AlphaFoldDB" id="A0A1C6S3H0"/>
<evidence type="ECO:0000256" key="1">
    <source>
        <dbReference type="ARBA" id="ARBA00004496"/>
    </source>
</evidence>
<evidence type="ECO:0000256" key="6">
    <source>
        <dbReference type="ARBA" id="ARBA00022618"/>
    </source>
</evidence>
<dbReference type="InterPro" id="IPR036615">
    <property type="entry name" value="Mur_ligase_C_dom_sf"/>
</dbReference>
<evidence type="ECO:0000259" key="15">
    <source>
        <dbReference type="Pfam" id="PF01225"/>
    </source>
</evidence>
<sequence>MTDTITGNPTIEAYTGRLNLSRTHFVGIGGSAMSGLARLLAELGYQVSGSDVTDSAALAGLRTAGVRVRVGHDAAHIDGASCVVYTTVARNAPEVIAARAAGAPVVHRAQVLDWLAGSRRLVAVSGSHGKSTTTAMLAHILRTLGQDPTYLIGADLTGPGSGAHLGTSRLLVAEADESDRSFHFLTPSFAVITNVTDDHPENFASHADVMRAYVGFGCRLAPHRFLIVNADCVGATVAADVIADERPDLTVLRYGRDRAADVRLLDVQARGWSASATVRVPNGTEVRLTLPTPAAHHLDNMAAAVACAVALGSDPADVAGAACAFGGVRRRFEHVDTRAGVTLIDSYADHPNEIAADLDAARALARGRVIVVFQPSGHARVLAFGERIGRVLADKADHVLLLDVHGAVPVGRPVADAAGIMPWLRDGQCCMPLGPDHAGRVVARMAGRGDVVLTMGTGDVTGYGAAILDSLGSRSEVALSA</sequence>
<evidence type="ECO:0000256" key="9">
    <source>
        <dbReference type="ARBA" id="ARBA00022960"/>
    </source>
</evidence>
<evidence type="ECO:0000256" key="4">
    <source>
        <dbReference type="ARBA" id="ARBA00022490"/>
    </source>
</evidence>
<keyword evidence="7" id="KW-0547">Nucleotide-binding</keyword>
<evidence type="ECO:0000256" key="14">
    <source>
        <dbReference type="NCBIfam" id="TIGR01082"/>
    </source>
</evidence>
<dbReference type="Pfam" id="PF01225">
    <property type="entry name" value="Mur_ligase"/>
    <property type="match status" value="1"/>
</dbReference>
<evidence type="ECO:0000313" key="19">
    <source>
        <dbReference type="Proteomes" id="UP000198906"/>
    </source>
</evidence>
<evidence type="ECO:0000256" key="7">
    <source>
        <dbReference type="ARBA" id="ARBA00022741"/>
    </source>
</evidence>
<dbReference type="InterPro" id="IPR004101">
    <property type="entry name" value="Mur_ligase_C"/>
</dbReference>
<dbReference type="GO" id="GO:0071555">
    <property type="term" value="P:cell wall organization"/>
    <property type="evidence" value="ECO:0007669"/>
    <property type="project" value="UniProtKB-KW"/>
</dbReference>
<accession>A0A1C6S3H0</accession>
<dbReference type="RefSeq" id="WP_091460091.1">
    <property type="nucleotide sequence ID" value="NZ_FMHU01000002.1"/>
</dbReference>
<comment type="pathway">
    <text evidence="2">Cell wall biogenesis; peptidoglycan biosynthesis.</text>
</comment>
<dbReference type="GO" id="GO:0008360">
    <property type="term" value="P:regulation of cell shape"/>
    <property type="evidence" value="ECO:0007669"/>
    <property type="project" value="UniProtKB-KW"/>
</dbReference>
<dbReference type="GO" id="GO:0005524">
    <property type="term" value="F:ATP binding"/>
    <property type="evidence" value="ECO:0007669"/>
    <property type="project" value="UniProtKB-KW"/>
</dbReference>
<evidence type="ECO:0000256" key="10">
    <source>
        <dbReference type="ARBA" id="ARBA00022984"/>
    </source>
</evidence>
<dbReference type="EMBL" id="FMHU01000002">
    <property type="protein sequence ID" value="SCL23936.1"/>
    <property type="molecule type" value="Genomic_DNA"/>
</dbReference>
<comment type="subcellular location">
    <subcellularLocation>
        <location evidence="1">Cytoplasm</location>
    </subcellularLocation>
</comment>
<evidence type="ECO:0000313" key="18">
    <source>
        <dbReference type="EMBL" id="SCL23936.1"/>
    </source>
</evidence>
<keyword evidence="4" id="KW-0963">Cytoplasm</keyword>
<gene>
    <name evidence="18" type="ORF">GA0074694_3788</name>
</gene>
<keyword evidence="11" id="KW-0131">Cell cycle</keyword>
<dbReference type="InterPro" id="IPR013221">
    <property type="entry name" value="Mur_ligase_cen"/>
</dbReference>
<dbReference type="GO" id="GO:0051301">
    <property type="term" value="P:cell division"/>
    <property type="evidence" value="ECO:0007669"/>
    <property type="project" value="UniProtKB-KW"/>
</dbReference>
<keyword evidence="8" id="KW-0067">ATP-binding</keyword>
<evidence type="ECO:0000256" key="3">
    <source>
        <dbReference type="ARBA" id="ARBA00012211"/>
    </source>
</evidence>
<dbReference type="NCBIfam" id="TIGR01082">
    <property type="entry name" value="murC"/>
    <property type="match status" value="1"/>
</dbReference>
<evidence type="ECO:0000256" key="13">
    <source>
        <dbReference type="ARBA" id="ARBA00047833"/>
    </source>
</evidence>
<keyword evidence="10" id="KW-0573">Peptidoglycan synthesis</keyword>
<dbReference type="GO" id="GO:0008763">
    <property type="term" value="F:UDP-N-acetylmuramate-L-alanine ligase activity"/>
    <property type="evidence" value="ECO:0007669"/>
    <property type="project" value="UniProtKB-UniRule"/>
</dbReference>
<keyword evidence="9" id="KW-0133">Cell shape</keyword>
<dbReference type="Gene3D" id="3.40.1190.10">
    <property type="entry name" value="Mur-like, catalytic domain"/>
    <property type="match status" value="1"/>
</dbReference>
<dbReference type="InterPro" id="IPR000713">
    <property type="entry name" value="Mur_ligase_N"/>
</dbReference>
<reference evidence="19" key="1">
    <citation type="submission" date="2016-06" db="EMBL/GenBank/DDBJ databases">
        <authorList>
            <person name="Varghese N."/>
        </authorList>
    </citation>
    <scope>NUCLEOTIDE SEQUENCE [LARGE SCALE GENOMIC DNA]</scope>
    <source>
        <strain evidence="19">DSM 46123</strain>
    </source>
</reference>
<dbReference type="STRING" id="47866.GA0074694_3788"/>
<dbReference type="Pfam" id="PF02875">
    <property type="entry name" value="Mur_ligase_C"/>
    <property type="match status" value="1"/>
</dbReference>
<evidence type="ECO:0000256" key="12">
    <source>
        <dbReference type="ARBA" id="ARBA00023316"/>
    </source>
</evidence>
<evidence type="ECO:0000259" key="16">
    <source>
        <dbReference type="Pfam" id="PF02875"/>
    </source>
</evidence>
<dbReference type="InterPro" id="IPR050061">
    <property type="entry name" value="MurCDEF_pg_biosynth"/>
</dbReference>
<dbReference type="Gene3D" id="3.90.190.20">
    <property type="entry name" value="Mur ligase, C-terminal domain"/>
    <property type="match status" value="1"/>
</dbReference>
<organism evidence="18 19">
    <name type="scientific">Micromonospora inyonensis</name>
    <dbReference type="NCBI Taxonomy" id="47866"/>
    <lineage>
        <taxon>Bacteria</taxon>
        <taxon>Bacillati</taxon>
        <taxon>Actinomycetota</taxon>
        <taxon>Actinomycetes</taxon>
        <taxon>Micromonosporales</taxon>
        <taxon>Micromonosporaceae</taxon>
        <taxon>Micromonospora</taxon>
    </lineage>
</organism>
<feature type="domain" description="Mur ligase central" evidence="17">
    <location>
        <begin position="124"/>
        <end position="308"/>
    </location>
</feature>
<dbReference type="EC" id="6.3.2.8" evidence="3 14"/>
<dbReference type="SUPFAM" id="SSF51984">
    <property type="entry name" value="MurCD N-terminal domain"/>
    <property type="match status" value="1"/>
</dbReference>
<name>A0A1C6S3H0_9ACTN</name>
<dbReference type="Pfam" id="PF08245">
    <property type="entry name" value="Mur_ligase_M"/>
    <property type="match status" value="1"/>
</dbReference>
<dbReference type="Gene3D" id="3.40.50.720">
    <property type="entry name" value="NAD(P)-binding Rossmann-like Domain"/>
    <property type="match status" value="1"/>
</dbReference>
<dbReference type="PANTHER" id="PTHR43445">
    <property type="entry name" value="UDP-N-ACETYLMURAMATE--L-ALANINE LIGASE-RELATED"/>
    <property type="match status" value="1"/>
</dbReference>
<keyword evidence="19" id="KW-1185">Reference proteome</keyword>
<feature type="domain" description="Mur ligase C-terminal" evidence="16">
    <location>
        <begin position="330"/>
        <end position="458"/>
    </location>
</feature>